<dbReference type="InterPro" id="IPR043128">
    <property type="entry name" value="Rev_trsase/Diguanyl_cyclase"/>
</dbReference>
<dbReference type="SMART" id="SM00267">
    <property type="entry name" value="GGDEF"/>
    <property type="match status" value="1"/>
</dbReference>
<protein>
    <submittedName>
        <fullName evidence="4">GGDEF domain-containing protein</fullName>
    </submittedName>
</protein>
<dbReference type="Pfam" id="PF00990">
    <property type="entry name" value="GGDEF"/>
    <property type="match status" value="1"/>
</dbReference>
<feature type="transmembrane region" description="Helical" evidence="2">
    <location>
        <begin position="178"/>
        <end position="203"/>
    </location>
</feature>
<evidence type="ECO:0000313" key="5">
    <source>
        <dbReference type="Proteomes" id="UP000663281"/>
    </source>
</evidence>
<dbReference type="Proteomes" id="UP000663281">
    <property type="component" value="Chromosome"/>
</dbReference>
<dbReference type="KEGG" id="scyp:JYB88_17900"/>
<dbReference type="PROSITE" id="PS50887">
    <property type="entry name" value="GGDEF"/>
    <property type="match status" value="1"/>
</dbReference>
<dbReference type="EMBL" id="CP071504">
    <property type="protein sequence ID" value="QSX30022.1"/>
    <property type="molecule type" value="Genomic_DNA"/>
</dbReference>
<dbReference type="PANTHER" id="PTHR46663:SF2">
    <property type="entry name" value="GGDEF DOMAIN-CONTAINING PROTEIN"/>
    <property type="match status" value="1"/>
</dbReference>
<evidence type="ECO:0000256" key="1">
    <source>
        <dbReference type="ARBA" id="ARBA00001946"/>
    </source>
</evidence>
<feature type="transmembrane region" description="Helical" evidence="2">
    <location>
        <begin position="6"/>
        <end position="24"/>
    </location>
</feature>
<feature type="transmembrane region" description="Helical" evidence="2">
    <location>
        <begin position="67"/>
        <end position="86"/>
    </location>
</feature>
<reference evidence="4 5" key="1">
    <citation type="submission" date="2021-03" db="EMBL/GenBank/DDBJ databases">
        <title>Novel species identification of genus Shewanella.</title>
        <authorList>
            <person name="Liu G."/>
            <person name="Zhang Q."/>
        </authorList>
    </citation>
    <scope>NUCLEOTIDE SEQUENCE [LARGE SCALE GENOMIC DNA]</scope>
    <source>
        <strain evidence="4 5">FJAT-53726</strain>
    </source>
</reference>
<dbReference type="AlphaFoldDB" id="A0A974XKC5"/>
<dbReference type="Gene3D" id="3.30.70.270">
    <property type="match status" value="1"/>
</dbReference>
<keyword evidence="2" id="KW-0472">Membrane</keyword>
<dbReference type="InterPro" id="IPR052163">
    <property type="entry name" value="DGC-Regulatory_Protein"/>
</dbReference>
<feature type="transmembrane region" description="Helical" evidence="2">
    <location>
        <begin position="146"/>
        <end position="166"/>
    </location>
</feature>
<accession>A0A974XKC5</accession>
<feature type="transmembrane region" description="Helical" evidence="2">
    <location>
        <begin position="36"/>
        <end position="55"/>
    </location>
</feature>
<dbReference type="CDD" id="cd01949">
    <property type="entry name" value="GGDEF"/>
    <property type="match status" value="1"/>
</dbReference>
<proteinExistence type="predicted"/>
<dbReference type="FunFam" id="3.30.70.270:FF:000001">
    <property type="entry name" value="Diguanylate cyclase domain protein"/>
    <property type="match status" value="1"/>
</dbReference>
<keyword evidence="2" id="KW-1133">Transmembrane helix</keyword>
<dbReference type="InterPro" id="IPR000160">
    <property type="entry name" value="GGDEF_dom"/>
</dbReference>
<dbReference type="RefSeq" id="WP_207325007.1">
    <property type="nucleotide sequence ID" value="NZ_CP071504.1"/>
</dbReference>
<feature type="transmembrane region" description="Helical" evidence="2">
    <location>
        <begin position="93"/>
        <end position="111"/>
    </location>
</feature>
<evidence type="ECO:0000313" key="4">
    <source>
        <dbReference type="EMBL" id="QSX30022.1"/>
    </source>
</evidence>
<name>A0A974XKC5_9GAMM</name>
<gene>
    <name evidence="4" type="ORF">JYB88_17900</name>
</gene>
<dbReference type="InterPro" id="IPR029787">
    <property type="entry name" value="Nucleotide_cyclase"/>
</dbReference>
<dbReference type="PANTHER" id="PTHR46663">
    <property type="entry name" value="DIGUANYLATE CYCLASE DGCT-RELATED"/>
    <property type="match status" value="1"/>
</dbReference>
<keyword evidence="2" id="KW-0812">Transmembrane</keyword>
<dbReference type="SUPFAM" id="SSF55073">
    <property type="entry name" value="Nucleotide cyclase"/>
    <property type="match status" value="1"/>
</dbReference>
<keyword evidence="5" id="KW-1185">Reference proteome</keyword>
<dbReference type="NCBIfam" id="TIGR00254">
    <property type="entry name" value="GGDEF"/>
    <property type="match status" value="1"/>
</dbReference>
<evidence type="ECO:0000256" key="2">
    <source>
        <dbReference type="SAM" id="Phobius"/>
    </source>
</evidence>
<dbReference type="GO" id="GO:0003824">
    <property type="term" value="F:catalytic activity"/>
    <property type="evidence" value="ECO:0007669"/>
    <property type="project" value="UniProtKB-ARBA"/>
</dbReference>
<organism evidence="4 5">
    <name type="scientific">Shewanella cyperi</name>
    <dbReference type="NCBI Taxonomy" id="2814292"/>
    <lineage>
        <taxon>Bacteria</taxon>
        <taxon>Pseudomonadati</taxon>
        <taxon>Pseudomonadota</taxon>
        <taxon>Gammaproteobacteria</taxon>
        <taxon>Alteromonadales</taxon>
        <taxon>Shewanellaceae</taxon>
        <taxon>Shewanella</taxon>
    </lineage>
</organism>
<evidence type="ECO:0000259" key="3">
    <source>
        <dbReference type="PROSITE" id="PS50887"/>
    </source>
</evidence>
<sequence length="386" mass="42938">MFYQIEHTVGSTIYFVICILFILVSRIPRTNDGARLWAAAIFFALLARLSLLLHAQQSNLELTLVSYAALSVLEKALLVAGVLQFYGLKPGQVWLWAGTLAAELWLLLVLLTDIPLWAGRASLVVFNLAYLGCFAFVIVKHRQMMPIVFMTAAAVAAALLTLHWLSYPLMYLMPSWQLPGFMIGTGLTLVLYLALLAAILFSLQKRLLDAEEKALELAHHDPLTGLKNKRYLHNIFEKAVLLANRPHQLMAIFYIDLDNFKPINDKAGHGTGDEVLKVVAERLRSSTRSTDICARIGGDEFIIIATQLENHTQVQEVANKLVTQLAEDVVIGNKAYSLGASIGISLYPENGNELKQLIEQADAAMYQIKQAGKRGYKFCDSDPRSH</sequence>
<feature type="transmembrane region" description="Helical" evidence="2">
    <location>
        <begin position="117"/>
        <end position="139"/>
    </location>
</feature>
<comment type="cofactor">
    <cofactor evidence="1">
        <name>Mg(2+)</name>
        <dbReference type="ChEBI" id="CHEBI:18420"/>
    </cofactor>
</comment>
<feature type="domain" description="GGDEF" evidence="3">
    <location>
        <begin position="248"/>
        <end position="381"/>
    </location>
</feature>